<dbReference type="EMBL" id="NTJZ01000008">
    <property type="protein sequence ID" value="PDH33520.1"/>
    <property type="molecule type" value="Genomic_DNA"/>
</dbReference>
<reference evidence="2 3" key="1">
    <citation type="submission" date="2017-08" db="EMBL/GenBank/DDBJ databases">
        <title>Fine stratification of microbial communities through a metagenomic profile of the photic zone.</title>
        <authorList>
            <person name="Haro-Moreno J.M."/>
            <person name="Lopez-Perez M."/>
            <person name="De La Torre J."/>
            <person name="Picazo A."/>
            <person name="Camacho A."/>
            <person name="Rodriguez-Valera F."/>
        </authorList>
    </citation>
    <scope>NUCLEOTIDE SEQUENCE [LARGE SCALE GENOMIC DNA]</scope>
    <source>
        <strain evidence="2">MED-G28</strain>
    </source>
</reference>
<keyword evidence="1" id="KW-1133">Transmembrane helix</keyword>
<comment type="caution">
    <text evidence="2">The sequence shown here is derived from an EMBL/GenBank/DDBJ whole genome shotgun (WGS) entry which is preliminary data.</text>
</comment>
<gene>
    <name evidence="2" type="ORF">CNF02_08735</name>
</gene>
<keyword evidence="1" id="KW-0472">Membrane</keyword>
<sequence>MLYTLFRYLHFLAIFVFAGSLVIENMAIKPKINGEDARNIAKVDAAYGISAVLVFAMGLVLWLGVGKPSEFYTDNPVFQGKILLFIVIVLVSTYPTSFFIKHRNSESEAIKVPRMVPILLKLELIALIVIPVLAFMAAQGIGITP</sequence>
<accession>A0A2A5WAM5</accession>
<dbReference type="InterPro" id="IPR018706">
    <property type="entry name" value="DUF2214_membrane"/>
</dbReference>
<evidence type="ECO:0000313" key="3">
    <source>
        <dbReference type="Proteomes" id="UP000219329"/>
    </source>
</evidence>
<dbReference type="Pfam" id="PF09980">
    <property type="entry name" value="DUF2214"/>
    <property type="match status" value="1"/>
</dbReference>
<feature type="transmembrane region" description="Helical" evidence="1">
    <location>
        <begin position="77"/>
        <end position="100"/>
    </location>
</feature>
<proteinExistence type="predicted"/>
<evidence type="ECO:0000313" key="2">
    <source>
        <dbReference type="EMBL" id="PDH33520.1"/>
    </source>
</evidence>
<dbReference type="AlphaFoldDB" id="A0A2A5WAM5"/>
<keyword evidence="1" id="KW-0812">Transmembrane</keyword>
<feature type="transmembrane region" description="Helical" evidence="1">
    <location>
        <begin position="120"/>
        <end position="143"/>
    </location>
</feature>
<evidence type="ECO:0008006" key="4">
    <source>
        <dbReference type="Google" id="ProtNLM"/>
    </source>
</evidence>
<feature type="transmembrane region" description="Helical" evidence="1">
    <location>
        <begin position="6"/>
        <end position="24"/>
    </location>
</feature>
<organism evidence="2 3">
    <name type="scientific">OM182 bacterium MED-G28</name>
    <dbReference type="NCBI Taxonomy" id="1986256"/>
    <lineage>
        <taxon>Bacteria</taxon>
        <taxon>Pseudomonadati</taxon>
        <taxon>Pseudomonadota</taxon>
        <taxon>Gammaproteobacteria</taxon>
        <taxon>OMG group</taxon>
        <taxon>OM182 clade</taxon>
    </lineage>
</organism>
<dbReference type="Proteomes" id="UP000219329">
    <property type="component" value="Unassembled WGS sequence"/>
</dbReference>
<feature type="transmembrane region" description="Helical" evidence="1">
    <location>
        <begin position="45"/>
        <end position="65"/>
    </location>
</feature>
<evidence type="ECO:0000256" key="1">
    <source>
        <dbReference type="SAM" id="Phobius"/>
    </source>
</evidence>
<protein>
    <recommendedName>
        <fullName evidence="4">DUF2214 domain-containing protein</fullName>
    </recommendedName>
</protein>
<name>A0A2A5WAM5_9GAMM</name>